<keyword evidence="3" id="KW-1185">Reference proteome</keyword>
<name>A0A931I157_9HYPH</name>
<dbReference type="AlphaFoldDB" id="A0A931I157"/>
<evidence type="ECO:0000313" key="3">
    <source>
        <dbReference type="Proteomes" id="UP000631694"/>
    </source>
</evidence>
<organism evidence="2 3">
    <name type="scientific">Methylobrevis albus</name>
    <dbReference type="NCBI Taxonomy" id="2793297"/>
    <lineage>
        <taxon>Bacteria</taxon>
        <taxon>Pseudomonadati</taxon>
        <taxon>Pseudomonadota</taxon>
        <taxon>Alphaproteobacteria</taxon>
        <taxon>Hyphomicrobiales</taxon>
        <taxon>Pleomorphomonadaceae</taxon>
        <taxon>Methylobrevis</taxon>
    </lineage>
</organism>
<evidence type="ECO:0000313" key="2">
    <source>
        <dbReference type="EMBL" id="MBH0237043.1"/>
    </source>
</evidence>
<evidence type="ECO:0000256" key="1">
    <source>
        <dbReference type="SAM" id="SignalP"/>
    </source>
</evidence>
<dbReference type="RefSeq" id="WP_197310120.1">
    <property type="nucleotide sequence ID" value="NZ_JADZLT010000040.1"/>
</dbReference>
<protein>
    <submittedName>
        <fullName evidence="2">Uncharacterized protein</fullName>
    </submittedName>
</protein>
<gene>
    <name evidence="2" type="ORF">I5731_04350</name>
</gene>
<sequence length="116" mass="11839">MNRAIGSLSLIAFLATAAAAAAAEIPYNSKPSTKVGQTIVLKGVRSDCGAPARSFKQIAGYLPSSKLGTFSDGGVGTVQSRSCGGPTPARAVRFTATAKGRESFTIPGDDFTITVK</sequence>
<reference evidence="2" key="1">
    <citation type="submission" date="2020-12" db="EMBL/GenBank/DDBJ databases">
        <title>Methylobrevis albus sp. nov., isolated from fresh water lack sediment.</title>
        <authorList>
            <person name="Zou Q."/>
        </authorList>
    </citation>
    <scope>NUCLEOTIDE SEQUENCE</scope>
    <source>
        <strain evidence="2">L22</strain>
    </source>
</reference>
<keyword evidence="1" id="KW-0732">Signal</keyword>
<accession>A0A931I157</accession>
<comment type="caution">
    <text evidence="2">The sequence shown here is derived from an EMBL/GenBank/DDBJ whole genome shotgun (WGS) entry which is preliminary data.</text>
</comment>
<feature type="chain" id="PRO_5037711079" evidence="1">
    <location>
        <begin position="23"/>
        <end position="116"/>
    </location>
</feature>
<dbReference type="Proteomes" id="UP000631694">
    <property type="component" value="Unassembled WGS sequence"/>
</dbReference>
<dbReference type="EMBL" id="JADZLT010000040">
    <property type="protein sequence ID" value="MBH0237043.1"/>
    <property type="molecule type" value="Genomic_DNA"/>
</dbReference>
<feature type="signal peptide" evidence="1">
    <location>
        <begin position="1"/>
        <end position="22"/>
    </location>
</feature>
<proteinExistence type="predicted"/>